<keyword evidence="8" id="KW-1185">Reference proteome</keyword>
<dbReference type="EMBL" id="JAGYPJ010000001">
    <property type="protein sequence ID" value="MBS4202067.1"/>
    <property type="molecule type" value="Genomic_DNA"/>
</dbReference>
<evidence type="ECO:0000313" key="7">
    <source>
        <dbReference type="EMBL" id="MBS4202067.1"/>
    </source>
</evidence>
<keyword evidence="2 4" id="KW-0378">Hydrolase</keyword>
<dbReference type="InterPro" id="IPR048395">
    <property type="entry name" value="Glyco_hydro_31_C"/>
</dbReference>
<dbReference type="Pfam" id="PF21365">
    <property type="entry name" value="Glyco_hydro_31_3rd"/>
    <property type="match status" value="1"/>
</dbReference>
<reference evidence="7 8" key="1">
    <citation type="submission" date="2021-05" db="EMBL/GenBank/DDBJ databases">
        <title>Novel Bacillus species.</title>
        <authorList>
            <person name="Liu G."/>
        </authorList>
    </citation>
    <scope>NUCLEOTIDE SEQUENCE [LARGE SCALE GENOMIC DNA]</scope>
    <source>
        <strain evidence="7 8">FJAT-49732</strain>
    </source>
</reference>
<evidence type="ECO:0000313" key="8">
    <source>
        <dbReference type="Proteomes" id="UP000682713"/>
    </source>
</evidence>
<dbReference type="RefSeq" id="WP_213112483.1">
    <property type="nucleotide sequence ID" value="NZ_JAGYPJ010000001.1"/>
</dbReference>
<dbReference type="Gene3D" id="2.60.40.1180">
    <property type="entry name" value="Golgi alpha-mannosidase II"/>
    <property type="match status" value="1"/>
</dbReference>
<name>A0A942YMV6_9BACI</name>
<evidence type="ECO:0000259" key="6">
    <source>
        <dbReference type="Pfam" id="PF21365"/>
    </source>
</evidence>
<dbReference type="InterPro" id="IPR000322">
    <property type="entry name" value="Glyco_hydro_31_TIM"/>
</dbReference>
<dbReference type="GO" id="GO:0005975">
    <property type="term" value="P:carbohydrate metabolic process"/>
    <property type="evidence" value="ECO:0007669"/>
    <property type="project" value="InterPro"/>
</dbReference>
<sequence length="508" mass="58290">MNKQISIELLENEYWWGGTVSDGVSMPFGEKKFKRKLNPVNTPNQANPILLSNKGRYIWSEQPFDFEFTEGLLKIYNCSGEIMKAEGYQDLREAYAAAQIYFPPDGNIPEPLMFTAPQYNTWIELMYDQEEEKILEYAEAIINNGMSPGILMIDDNWQEDYGVWQFHPQRFKNPKKMVDRLHELGFKVMLWTCPFVSPDSSTYRYLAKEGLLIKNKEGSPAIREWWNGYSAILDLTNPDTIAWYKEQLDTLMNEYQIDGFKFDAGDSVYYRNDDLCAESIHANEHAEYFARFGLQYSLNEFRACWKMAGKAIGQRLCDKAHSWGEGGLGSLIPNGLAQGLMGYSFTCPDMIGGGEYQNFLANSENLDQELFVRYAQCSALFPMMQFSAAPWRVLDQEHFQYCLEAANLHHQFGEEILALANHAAETGEPMIRYMEYSFPNQGLTNIKDQFMLGNDILVAPVVKKGMTKRLIHFPVGSWKGDDGSVVEGPCEREVDAPLSRLPWYRKMS</sequence>
<dbReference type="PANTHER" id="PTHR43053">
    <property type="entry name" value="GLYCOSIDASE FAMILY 31"/>
    <property type="match status" value="1"/>
</dbReference>
<dbReference type="SUPFAM" id="SSF51445">
    <property type="entry name" value="(Trans)glycosidases"/>
    <property type="match status" value="1"/>
</dbReference>
<dbReference type="InterPro" id="IPR013780">
    <property type="entry name" value="Glyco_hydro_b"/>
</dbReference>
<protein>
    <submittedName>
        <fullName evidence="7">Alpha-galactosidase</fullName>
        <ecNumber evidence="7">3.2.1.22</ecNumber>
    </submittedName>
</protein>
<comment type="similarity">
    <text evidence="1 4">Belongs to the glycosyl hydrolase 31 family.</text>
</comment>
<dbReference type="AlphaFoldDB" id="A0A942YMV6"/>
<dbReference type="Proteomes" id="UP000682713">
    <property type="component" value="Unassembled WGS sequence"/>
</dbReference>
<comment type="caution">
    <text evidence="7">The sequence shown here is derived from an EMBL/GenBank/DDBJ whole genome shotgun (WGS) entry which is preliminary data.</text>
</comment>
<dbReference type="InterPro" id="IPR050985">
    <property type="entry name" value="Alpha-glycosidase_related"/>
</dbReference>
<keyword evidence="3 4" id="KW-0326">Glycosidase</keyword>
<dbReference type="CDD" id="cd06592">
    <property type="entry name" value="GH31_NET37"/>
    <property type="match status" value="1"/>
</dbReference>
<accession>A0A942YMV6</accession>
<dbReference type="SUPFAM" id="SSF51011">
    <property type="entry name" value="Glycosyl hydrolase domain"/>
    <property type="match status" value="1"/>
</dbReference>
<dbReference type="InterPro" id="IPR017853">
    <property type="entry name" value="GH"/>
</dbReference>
<dbReference type="Gene3D" id="3.20.20.80">
    <property type="entry name" value="Glycosidases"/>
    <property type="match status" value="1"/>
</dbReference>
<feature type="domain" description="Glycoside hydrolase family 31 TIM barrel" evidence="5">
    <location>
        <begin position="126"/>
        <end position="393"/>
    </location>
</feature>
<evidence type="ECO:0000256" key="4">
    <source>
        <dbReference type="RuleBase" id="RU361185"/>
    </source>
</evidence>
<feature type="domain" description="Glycosyl hydrolase family 31 C-terminal" evidence="6">
    <location>
        <begin position="427"/>
        <end position="504"/>
    </location>
</feature>
<organism evidence="7 8">
    <name type="scientific">Lederbergia citrisecunda</name>
    <dbReference type="NCBI Taxonomy" id="2833583"/>
    <lineage>
        <taxon>Bacteria</taxon>
        <taxon>Bacillati</taxon>
        <taxon>Bacillota</taxon>
        <taxon>Bacilli</taxon>
        <taxon>Bacillales</taxon>
        <taxon>Bacillaceae</taxon>
        <taxon>Lederbergia</taxon>
    </lineage>
</organism>
<dbReference type="GO" id="GO:0004557">
    <property type="term" value="F:alpha-galactosidase activity"/>
    <property type="evidence" value="ECO:0007669"/>
    <property type="project" value="UniProtKB-EC"/>
</dbReference>
<dbReference type="Pfam" id="PF01055">
    <property type="entry name" value="Glyco_hydro_31_2nd"/>
    <property type="match status" value="1"/>
</dbReference>
<evidence type="ECO:0000256" key="2">
    <source>
        <dbReference type="ARBA" id="ARBA00022801"/>
    </source>
</evidence>
<gene>
    <name evidence="7" type="ORF">KHA93_20880</name>
</gene>
<evidence type="ECO:0000256" key="3">
    <source>
        <dbReference type="ARBA" id="ARBA00023295"/>
    </source>
</evidence>
<evidence type="ECO:0000256" key="1">
    <source>
        <dbReference type="ARBA" id="ARBA00007806"/>
    </source>
</evidence>
<dbReference type="EC" id="3.2.1.22" evidence="7"/>
<dbReference type="PANTHER" id="PTHR43053:SF4">
    <property type="entry name" value="MYOGENESIS-REGULATING GLYCOSIDASE"/>
    <property type="match status" value="1"/>
</dbReference>
<proteinExistence type="inferred from homology"/>
<evidence type="ECO:0000259" key="5">
    <source>
        <dbReference type="Pfam" id="PF01055"/>
    </source>
</evidence>